<dbReference type="GO" id="GO:0006310">
    <property type="term" value="P:DNA recombination"/>
    <property type="evidence" value="ECO:0007669"/>
    <property type="project" value="InterPro"/>
</dbReference>
<accession>F8S2Y6</accession>
<dbReference type="GO" id="GO:0005524">
    <property type="term" value="F:ATP binding"/>
    <property type="evidence" value="ECO:0007669"/>
    <property type="project" value="UniProtKB-KW"/>
</dbReference>
<dbReference type="Pfam" id="PF18335">
    <property type="entry name" value="SH3_13"/>
    <property type="match status" value="1"/>
</dbReference>
<dbReference type="Gene3D" id="2.30.30.940">
    <property type="match status" value="1"/>
</dbReference>
<evidence type="ECO:0000259" key="4">
    <source>
        <dbReference type="SMART" id="SM00382"/>
    </source>
</evidence>
<keyword evidence="5" id="KW-0347">Helicase</keyword>
<keyword evidence="1" id="KW-0547">Nucleotide-binding</keyword>
<evidence type="ECO:0000256" key="1">
    <source>
        <dbReference type="ARBA" id="ARBA00022741"/>
    </source>
</evidence>
<dbReference type="SMART" id="SM00382">
    <property type="entry name" value="AAA"/>
    <property type="match status" value="1"/>
</dbReference>
<feature type="domain" description="AAA+ ATPase" evidence="4">
    <location>
        <begin position="347"/>
        <end position="529"/>
    </location>
</feature>
<dbReference type="SUPFAM" id="SSF47781">
    <property type="entry name" value="RuvA domain 2-like"/>
    <property type="match status" value="1"/>
</dbReference>
<dbReference type="CDD" id="cd18809">
    <property type="entry name" value="SF1_C_RecD"/>
    <property type="match status" value="1"/>
</dbReference>
<dbReference type="HAMAP" id="MF_01488">
    <property type="entry name" value="RecD2"/>
    <property type="match status" value="1"/>
</dbReference>
<dbReference type="Pfam" id="PF13245">
    <property type="entry name" value="AAA_19"/>
    <property type="match status" value="1"/>
</dbReference>
<evidence type="ECO:0000256" key="2">
    <source>
        <dbReference type="ARBA" id="ARBA00022840"/>
    </source>
</evidence>
<dbReference type="GO" id="GO:0009338">
    <property type="term" value="C:exodeoxyribonuclease V complex"/>
    <property type="evidence" value="ECO:0007669"/>
    <property type="project" value="TreeGrafter"/>
</dbReference>
<dbReference type="GO" id="GO:0017116">
    <property type="term" value="F:single-stranded DNA helicase activity"/>
    <property type="evidence" value="ECO:0007669"/>
    <property type="project" value="TreeGrafter"/>
</dbReference>
<dbReference type="InterPro" id="IPR006345">
    <property type="entry name" value="RecD2"/>
</dbReference>
<dbReference type="Pfam" id="PF13538">
    <property type="entry name" value="UvrD_C_2"/>
    <property type="match status" value="1"/>
</dbReference>
<organism evidence="5">
    <name type="scientific">Aplysina aerophoba bacterial symbiont clone AANRPS</name>
    <dbReference type="NCBI Taxonomy" id="1042317"/>
    <lineage>
        <taxon>Bacteria</taxon>
        <taxon>environmental samples</taxon>
    </lineage>
</organism>
<dbReference type="InterPro" id="IPR003593">
    <property type="entry name" value="AAA+_ATPase"/>
</dbReference>
<dbReference type="GO" id="GO:0003677">
    <property type="term" value="F:DNA binding"/>
    <property type="evidence" value="ECO:0007669"/>
    <property type="project" value="InterPro"/>
</dbReference>
<keyword evidence="5" id="KW-0378">Hydrolase</keyword>
<dbReference type="Gene3D" id="3.40.50.300">
    <property type="entry name" value="P-loop containing nucleotide triphosphate hydrolases"/>
    <property type="match status" value="2"/>
</dbReference>
<dbReference type="Gene3D" id="1.10.10.2220">
    <property type="match status" value="1"/>
</dbReference>
<dbReference type="GO" id="GO:0043139">
    <property type="term" value="F:5'-3' DNA helicase activity"/>
    <property type="evidence" value="ECO:0007669"/>
    <property type="project" value="InterPro"/>
</dbReference>
<dbReference type="AlphaFoldDB" id="F8S2Y6"/>
<dbReference type="NCBIfam" id="TIGR01448">
    <property type="entry name" value="recD_rel"/>
    <property type="match status" value="1"/>
</dbReference>
<evidence type="ECO:0000256" key="3">
    <source>
        <dbReference type="SAM" id="MobiDB-lite"/>
    </source>
</evidence>
<reference evidence="5" key="1">
    <citation type="submission" date="2010-10" db="EMBL/GenBank/DDBJ databases">
        <title>Diversity of nonribosomal peptide synthetase (NRPS) genes in microbial consortia of marine sponges by cultivation and metagenomics.</title>
        <authorList>
            <person name="Pimentel-Elardo S.M."/>
            <person name="Grozdanov L."/>
            <person name="Proksch S."/>
            <person name="Hentschel U."/>
        </authorList>
    </citation>
    <scope>NUCLEOTIDE SEQUENCE</scope>
</reference>
<name>F8S2Y6_9BACT</name>
<dbReference type="InterPro" id="IPR050534">
    <property type="entry name" value="Coronavir_polyprotein_1ab"/>
</dbReference>
<dbReference type="PANTHER" id="PTHR43788">
    <property type="entry name" value="DNA2/NAM7 HELICASE FAMILY MEMBER"/>
    <property type="match status" value="1"/>
</dbReference>
<dbReference type="InterPro" id="IPR010994">
    <property type="entry name" value="RuvA_2-like"/>
</dbReference>
<dbReference type="EMBL" id="HQ456128">
    <property type="protein sequence ID" value="AEH95290.1"/>
    <property type="molecule type" value="Genomic_DNA"/>
</dbReference>
<dbReference type="InterPro" id="IPR027785">
    <property type="entry name" value="UvrD-like_helicase_C"/>
</dbReference>
<feature type="region of interest" description="Disordered" evidence="3">
    <location>
        <begin position="734"/>
        <end position="753"/>
    </location>
</feature>
<dbReference type="Gene3D" id="1.10.150.20">
    <property type="entry name" value="5' to 3' exonuclease, C-terminal subdomain"/>
    <property type="match status" value="1"/>
</dbReference>
<protein>
    <submittedName>
        <fullName evidence="5">Putative helicase</fullName>
    </submittedName>
</protein>
<dbReference type="SUPFAM" id="SSF52540">
    <property type="entry name" value="P-loop containing nucleoside triphosphate hydrolases"/>
    <property type="match status" value="2"/>
</dbReference>
<dbReference type="InterPro" id="IPR029493">
    <property type="entry name" value="RecD2-like_HHH"/>
</dbReference>
<keyword evidence="2" id="KW-0067">ATP-binding</keyword>
<dbReference type="InterPro" id="IPR041451">
    <property type="entry name" value="RecD2_SH13"/>
</dbReference>
<dbReference type="InterPro" id="IPR055446">
    <property type="entry name" value="RecD2_N_OB"/>
</dbReference>
<dbReference type="Pfam" id="PF14490">
    <property type="entry name" value="HHH_RecD2"/>
    <property type="match status" value="1"/>
</dbReference>
<proteinExistence type="inferred from homology"/>
<dbReference type="Pfam" id="PF23139">
    <property type="entry name" value="OB_YrrC"/>
    <property type="match status" value="1"/>
</dbReference>
<dbReference type="CDD" id="cd17933">
    <property type="entry name" value="DEXSc_RecD-like"/>
    <property type="match status" value="1"/>
</dbReference>
<dbReference type="PANTHER" id="PTHR43788:SF6">
    <property type="entry name" value="DNA HELICASE B"/>
    <property type="match status" value="1"/>
</dbReference>
<evidence type="ECO:0000313" key="5">
    <source>
        <dbReference type="EMBL" id="AEH95290.1"/>
    </source>
</evidence>
<sequence>MHVRRKQSPEPPKHEVLAGLIEHVTFHSAENGFCVLRVEARSHREPITVTGHAATATAGEWITATGEWINHPKHGPQFKAHFIRSSAPSASEDIEKYLRSGAIRGIGRIYAAKLVLAFKDKVLDIIENEPERLREVDGIGPLRSKRITDAWAEQRAVREIMIFLHSHGAGTARAVRIFKTYGSDAVEVMTRNPYRLARDIRGIGFKVADEIAGRLGIEKTAEIRVRAGIGYALDEARKKGHCGLPNDELRPLASQLLGVPDTLIDNAVGLEIAEGTVVADTVAGTPCTFPGRLHRAERTIAQRLAELMAGSPPWPKIDTDRALPRVEKATGLSLAPRQAEALRLALASKATVITGGPGVGKTTLLDAILRILTGAGATLKLCAPTGRAARRMSEATGMEARTIHRLLEVDPANGGFKRDAHNPLDCDMLVVDEASMVDVMLMRALLAAVPDKAALLIVGDIDQLPSVGPGQVLSDIIRSDTVPVVRLTEVFRQAAQSRIITSAHQINHGSIPDLSRPDGDSDFYFVPAEDAATAAVRIVDLVKNRIPARFGFDPVRDIQVLCPMNRGSAGARSLNIELQAALNPARERKVERFGWTFAPGDKVMQIVNDYHKDVYNGDTGHVAGVDPESGELTASFHGAEHVYAFGELDTLVPAYAATVHKSQGSEYPTVVMPVLAEHYMMLQRNLLYTGITRGKHLVVLVGQKKAVAIAARNAAGRRRWSKLDEWLRDFTGPNADAGAAPSERRHTGRTLPF</sequence>
<dbReference type="InterPro" id="IPR027417">
    <property type="entry name" value="P-loop_NTPase"/>
</dbReference>